<sequence>MRFIQKKNNFEDNINVNYNNNNNENNNINIVNNIISNDTDKENNNNINNNINNSNNNNSNNSNNNNNNNNNYKLDYFDSVISLMQGCCYYNIKKFNNSIMKFRACIESNMYYEYSLWNLYLIYKQQDNNEAQMEILFILIQKIIYQKGRIIQDIPINLVFLRMFQLLCETQYEEDIMDYINSISFKKDILFKISNKNDDVSILYLFRNVLRYLIDNKNIEKALDIFIIIISNEPYDIIGSIYYSEILIYYQNNLKLLHKGIRILENIKNYINFVNSSSNKNFLKENDEAIFSNELISTLIKNRNESQNEIEIQNSNDKYDISVEFEKENIEKDYGIIYKYMKMDKILCKDFCDNLANQNYILSIVHWHLSYSYYTLGKLRQAFNSSKVAYLLRPNDITITYNYCILALKIYGINTFEKIAYEWKECRNINKNLETANEIRYKNLDYWMDEIIKHHHV</sequence>
<evidence type="ECO:0008006" key="3">
    <source>
        <dbReference type="Google" id="ProtNLM"/>
    </source>
</evidence>
<reference evidence="1 2" key="1">
    <citation type="submission" date="2016-08" db="EMBL/GenBank/DDBJ databases">
        <title>A Parts List for Fungal Cellulosomes Revealed by Comparative Genomics.</title>
        <authorList>
            <consortium name="DOE Joint Genome Institute"/>
            <person name="Haitjema C.H."/>
            <person name="Gilmore S.P."/>
            <person name="Henske J.K."/>
            <person name="Solomon K.V."/>
            <person name="De Groot R."/>
            <person name="Kuo A."/>
            <person name="Mondo S.J."/>
            <person name="Salamov A.A."/>
            <person name="Labutti K."/>
            <person name="Zhao Z."/>
            <person name="Chiniquy J."/>
            <person name="Barry K."/>
            <person name="Brewer H.M."/>
            <person name="Purvine S.O."/>
            <person name="Wright A.T."/>
            <person name="Boxma B."/>
            <person name="Van Alen T."/>
            <person name="Hackstein J.H."/>
            <person name="Baker S.E."/>
            <person name="Grigoriev I.V."/>
            <person name="O'Malley M.A."/>
        </authorList>
    </citation>
    <scope>NUCLEOTIDE SEQUENCE [LARGE SCALE GENOMIC DNA]</scope>
    <source>
        <strain evidence="1 2">G1</strain>
    </source>
</reference>
<keyword evidence="2" id="KW-1185">Reference proteome</keyword>
<evidence type="ECO:0000313" key="2">
    <source>
        <dbReference type="Proteomes" id="UP000193920"/>
    </source>
</evidence>
<dbReference type="EMBL" id="MCOG01000204">
    <property type="protein sequence ID" value="ORY26201.1"/>
    <property type="molecule type" value="Genomic_DNA"/>
</dbReference>
<dbReference type="OrthoDB" id="2145158at2759"/>
<name>A0A1Y2AUF7_9FUNG</name>
<organism evidence="1 2">
    <name type="scientific">Neocallimastix californiae</name>
    <dbReference type="NCBI Taxonomy" id="1754190"/>
    <lineage>
        <taxon>Eukaryota</taxon>
        <taxon>Fungi</taxon>
        <taxon>Fungi incertae sedis</taxon>
        <taxon>Chytridiomycota</taxon>
        <taxon>Chytridiomycota incertae sedis</taxon>
        <taxon>Neocallimastigomycetes</taxon>
        <taxon>Neocallimastigales</taxon>
        <taxon>Neocallimastigaceae</taxon>
        <taxon>Neocallimastix</taxon>
    </lineage>
</organism>
<gene>
    <name evidence="1" type="ORF">LY90DRAFT_104344</name>
</gene>
<accession>A0A1Y2AUF7</accession>
<protein>
    <recommendedName>
        <fullName evidence="3">TPR-like protein</fullName>
    </recommendedName>
</protein>
<proteinExistence type="predicted"/>
<evidence type="ECO:0000313" key="1">
    <source>
        <dbReference type="EMBL" id="ORY26201.1"/>
    </source>
</evidence>
<comment type="caution">
    <text evidence="1">The sequence shown here is derived from an EMBL/GenBank/DDBJ whole genome shotgun (WGS) entry which is preliminary data.</text>
</comment>
<dbReference type="AlphaFoldDB" id="A0A1Y2AUF7"/>
<dbReference type="Proteomes" id="UP000193920">
    <property type="component" value="Unassembled WGS sequence"/>
</dbReference>